<keyword evidence="2" id="KW-1185">Reference proteome</keyword>
<dbReference type="EMBL" id="SHOA02000001">
    <property type="protein sequence ID" value="TDH73595.1"/>
    <property type="molecule type" value="Genomic_DNA"/>
</dbReference>
<dbReference type="KEGG" id="blac:94343799"/>
<dbReference type="AlphaFoldDB" id="A0A976IKR1"/>
<evidence type="ECO:0000313" key="1">
    <source>
        <dbReference type="EMBL" id="TDH73595.1"/>
    </source>
</evidence>
<gene>
    <name evidence="1" type="ORF">CCR75_000020</name>
</gene>
<comment type="caution">
    <text evidence="1">The sequence shown here is derived from an EMBL/GenBank/DDBJ whole genome shotgun (WGS) entry which is preliminary data.</text>
</comment>
<name>A0A976IKR1_BRELC</name>
<evidence type="ECO:0000313" key="2">
    <source>
        <dbReference type="Proteomes" id="UP000294530"/>
    </source>
</evidence>
<proteinExistence type="predicted"/>
<reference evidence="1 2" key="1">
    <citation type="journal article" date="2021" name="Genome Biol.">
        <title>AFLAP: assembly-free linkage analysis pipeline using k-mers from genome sequencing data.</title>
        <authorList>
            <person name="Fletcher K."/>
            <person name="Zhang L."/>
            <person name="Gil J."/>
            <person name="Han R."/>
            <person name="Cavanaugh K."/>
            <person name="Michelmore R."/>
        </authorList>
    </citation>
    <scope>NUCLEOTIDE SEQUENCE [LARGE SCALE GENOMIC DNA]</scope>
    <source>
        <strain evidence="1 2">SF5</strain>
    </source>
</reference>
<dbReference type="GeneID" id="94343799"/>
<organism evidence="1 2">
    <name type="scientific">Bremia lactucae</name>
    <name type="common">Lettuce downy mildew</name>
    <dbReference type="NCBI Taxonomy" id="4779"/>
    <lineage>
        <taxon>Eukaryota</taxon>
        <taxon>Sar</taxon>
        <taxon>Stramenopiles</taxon>
        <taxon>Oomycota</taxon>
        <taxon>Peronosporomycetes</taxon>
        <taxon>Peronosporales</taxon>
        <taxon>Peronosporaceae</taxon>
        <taxon>Bremia</taxon>
    </lineage>
</organism>
<sequence>MNTKVANIKSSFLIYAEAGVTPDAAFVQMDHLKADKNNFILLFWLKYAEVNGNHVLKLIGDDLIGNQIYRFKILERFGLMNLLKSMIRLANDSERGQKIMNL</sequence>
<accession>A0A976IKR1</accession>
<dbReference type="Proteomes" id="UP000294530">
    <property type="component" value="Unassembled WGS sequence"/>
</dbReference>
<dbReference type="RefSeq" id="XP_067823093.1">
    <property type="nucleotide sequence ID" value="XM_067958128.1"/>
</dbReference>
<protein>
    <submittedName>
        <fullName evidence="1">Uncharacterized protein</fullName>
    </submittedName>
</protein>